<dbReference type="GO" id="GO:0032472">
    <property type="term" value="P:Golgi calcium ion transport"/>
    <property type="evidence" value="ECO:0007669"/>
    <property type="project" value="TreeGrafter"/>
</dbReference>
<reference evidence="9" key="2">
    <citation type="submission" date="2020-05" db="UniProtKB">
        <authorList>
            <consortium name="EnsemblMetazoa"/>
        </authorList>
    </citation>
    <scope>IDENTIFICATION</scope>
</reference>
<keyword evidence="4 6" id="KW-1133">Transmembrane helix</keyword>
<feature type="transmembrane region" description="Helical" evidence="6">
    <location>
        <begin position="287"/>
        <end position="308"/>
    </location>
</feature>
<organism evidence="8">
    <name type="scientific">Anopheles sinensis</name>
    <name type="common">Mosquito</name>
    <dbReference type="NCBI Taxonomy" id="74873"/>
    <lineage>
        <taxon>Eukaryota</taxon>
        <taxon>Metazoa</taxon>
        <taxon>Ecdysozoa</taxon>
        <taxon>Arthropoda</taxon>
        <taxon>Hexapoda</taxon>
        <taxon>Insecta</taxon>
        <taxon>Pterygota</taxon>
        <taxon>Neoptera</taxon>
        <taxon>Endopterygota</taxon>
        <taxon>Diptera</taxon>
        <taxon>Nematocera</taxon>
        <taxon>Culicoidea</taxon>
        <taxon>Culicidae</taxon>
        <taxon>Anophelinae</taxon>
        <taxon>Anopheles</taxon>
    </lineage>
</organism>
<feature type="compositionally biased region" description="Basic and acidic residues" evidence="7">
    <location>
        <begin position="121"/>
        <end position="138"/>
    </location>
</feature>
<evidence type="ECO:0000256" key="7">
    <source>
        <dbReference type="SAM" id="MobiDB-lite"/>
    </source>
</evidence>
<dbReference type="STRING" id="74873.A0A084VCB4"/>
<dbReference type="InterPro" id="IPR001727">
    <property type="entry name" value="GDT1-like"/>
</dbReference>
<dbReference type="GO" id="GO:0016020">
    <property type="term" value="C:membrane"/>
    <property type="evidence" value="ECO:0007669"/>
    <property type="project" value="UniProtKB-SubCell"/>
</dbReference>
<comment type="similarity">
    <text evidence="2 6">Belongs to the GDT1 family.</text>
</comment>
<evidence type="ECO:0000256" key="3">
    <source>
        <dbReference type="ARBA" id="ARBA00022692"/>
    </source>
</evidence>
<dbReference type="PANTHER" id="PTHR12608">
    <property type="entry name" value="TRANSMEMBRANE PROTEIN HTP-1 RELATED"/>
    <property type="match status" value="1"/>
</dbReference>
<keyword evidence="5 6" id="KW-0472">Membrane</keyword>
<dbReference type="AlphaFoldDB" id="A0A084VCB4"/>
<feature type="region of interest" description="Disordered" evidence="7">
    <location>
        <begin position="91"/>
        <end position="142"/>
    </location>
</feature>
<proteinExistence type="inferred from homology"/>
<feature type="compositionally biased region" description="Polar residues" evidence="7">
    <location>
        <begin position="91"/>
        <end position="114"/>
    </location>
</feature>
<dbReference type="EMBL" id="ATLV01010633">
    <property type="status" value="NOT_ANNOTATED_CDS"/>
    <property type="molecule type" value="Genomic_DNA"/>
</dbReference>
<evidence type="ECO:0000256" key="6">
    <source>
        <dbReference type="RuleBase" id="RU365102"/>
    </source>
</evidence>
<dbReference type="GO" id="GO:0015085">
    <property type="term" value="F:calcium ion transmembrane transporter activity"/>
    <property type="evidence" value="ECO:0007669"/>
    <property type="project" value="TreeGrafter"/>
</dbReference>
<dbReference type="OMA" id="FRIFMQA"/>
<evidence type="ECO:0000256" key="5">
    <source>
        <dbReference type="ARBA" id="ARBA00023136"/>
    </source>
</evidence>
<feature type="region of interest" description="Disordered" evidence="7">
    <location>
        <begin position="173"/>
        <end position="210"/>
    </location>
</feature>
<dbReference type="PANTHER" id="PTHR12608:SF1">
    <property type="entry name" value="TRANSMEMBRANE PROTEIN 165"/>
    <property type="match status" value="1"/>
</dbReference>
<dbReference type="VEuPathDB" id="VectorBase:ASIC002477"/>
<name>A0A084VCB4_ANOSI</name>
<dbReference type="GO" id="GO:0005794">
    <property type="term" value="C:Golgi apparatus"/>
    <property type="evidence" value="ECO:0007669"/>
    <property type="project" value="TreeGrafter"/>
</dbReference>
<evidence type="ECO:0000313" key="10">
    <source>
        <dbReference type="Proteomes" id="UP000030765"/>
    </source>
</evidence>
<sequence>MSGGRKDTVELFPLSDTEEEAASKQKPKPMLSRTGTATSSIGSIHLQQEQHPRRGANNGSIHSLAADQQGTASGSGTLRLSSSASQLYGGTAQTGISTGETGTTDANLERTPNNVGGADKVSGDEGGGKAALDAREPNRTTTNLTVTANAAEGKLILLKGGLGESEQRQRLRTANNNNNGVDNHAATSGSSAGPMANGTGSGGVGTAGGTQHKTLEREVSAGGGLMVQDAESGAARRGSTRGRLNNNSAALKLLFRIFMQAFTMTFVAEWGDRSQLTTIILSARENVYGVILGGVIGHSICTGLAVIGGRMIAQRISVRTVTLIGGVVFLLFAVSALFFGPGEEEPVKVPIP</sequence>
<dbReference type="OrthoDB" id="442680at2759"/>
<evidence type="ECO:0000256" key="4">
    <source>
        <dbReference type="ARBA" id="ARBA00022989"/>
    </source>
</evidence>
<dbReference type="EMBL" id="KE524591">
    <property type="protein sequence ID" value="KFB35608.1"/>
    <property type="molecule type" value="Genomic_DNA"/>
</dbReference>
<evidence type="ECO:0000313" key="8">
    <source>
        <dbReference type="EMBL" id="KFB35608.1"/>
    </source>
</evidence>
<evidence type="ECO:0000256" key="2">
    <source>
        <dbReference type="ARBA" id="ARBA00009190"/>
    </source>
</evidence>
<dbReference type="Proteomes" id="UP000030765">
    <property type="component" value="Unassembled WGS sequence"/>
</dbReference>
<keyword evidence="3 6" id="KW-0812">Transmembrane</keyword>
<feature type="transmembrane region" description="Helical" evidence="6">
    <location>
        <begin position="320"/>
        <end position="340"/>
    </location>
</feature>
<protein>
    <recommendedName>
        <fullName evidence="6">GDT1 family protein</fullName>
    </recommendedName>
</protein>
<keyword evidence="10" id="KW-1185">Reference proteome</keyword>
<dbReference type="GO" id="GO:0032468">
    <property type="term" value="P:Golgi calcium ion homeostasis"/>
    <property type="evidence" value="ECO:0007669"/>
    <property type="project" value="TreeGrafter"/>
</dbReference>
<feature type="compositionally biased region" description="Gly residues" evidence="7">
    <location>
        <begin position="199"/>
        <end position="208"/>
    </location>
</feature>
<accession>A0A084VCB4</accession>
<dbReference type="Pfam" id="PF01169">
    <property type="entry name" value="GDT1"/>
    <property type="match status" value="1"/>
</dbReference>
<comment type="subcellular location">
    <subcellularLocation>
        <location evidence="1 6">Membrane</location>
        <topology evidence="1 6">Multi-pass membrane protein</topology>
    </subcellularLocation>
</comment>
<evidence type="ECO:0000313" key="9">
    <source>
        <dbReference type="EnsemblMetazoa" id="ASIC002477-PA"/>
    </source>
</evidence>
<feature type="region of interest" description="Disordered" evidence="7">
    <location>
        <begin position="1"/>
        <end position="61"/>
    </location>
</feature>
<feature type="compositionally biased region" description="Polar residues" evidence="7">
    <location>
        <begin position="33"/>
        <end position="49"/>
    </location>
</feature>
<gene>
    <name evidence="8" type="ORF">ZHAS_00002477</name>
</gene>
<comment type="caution">
    <text evidence="6">Lacks conserved residue(s) required for the propagation of feature annotation.</text>
</comment>
<reference evidence="8 10" key="1">
    <citation type="journal article" date="2014" name="BMC Genomics">
        <title>Genome sequence of Anopheles sinensis provides insight into genetics basis of mosquito competence for malaria parasites.</title>
        <authorList>
            <person name="Zhou D."/>
            <person name="Zhang D."/>
            <person name="Ding G."/>
            <person name="Shi L."/>
            <person name="Hou Q."/>
            <person name="Ye Y."/>
            <person name="Xu Y."/>
            <person name="Zhou H."/>
            <person name="Xiong C."/>
            <person name="Li S."/>
            <person name="Yu J."/>
            <person name="Hong S."/>
            <person name="Yu X."/>
            <person name="Zou P."/>
            <person name="Chen C."/>
            <person name="Chang X."/>
            <person name="Wang W."/>
            <person name="Lv Y."/>
            <person name="Sun Y."/>
            <person name="Ma L."/>
            <person name="Shen B."/>
            <person name="Zhu C."/>
        </authorList>
    </citation>
    <scope>NUCLEOTIDE SEQUENCE [LARGE SCALE GENOMIC DNA]</scope>
</reference>
<evidence type="ECO:0000256" key="1">
    <source>
        <dbReference type="ARBA" id="ARBA00004141"/>
    </source>
</evidence>
<dbReference type="EnsemblMetazoa" id="ASIC002477-RA">
    <property type="protein sequence ID" value="ASIC002477-PA"/>
    <property type="gene ID" value="ASIC002477"/>
</dbReference>
<dbReference type="GO" id="GO:0005384">
    <property type="term" value="F:manganese ion transmembrane transporter activity"/>
    <property type="evidence" value="ECO:0007669"/>
    <property type="project" value="TreeGrafter"/>
</dbReference>